<dbReference type="RefSeq" id="WP_010624235.1">
    <property type="nucleotide sequence ID" value="NZ_AZFA01000004.1"/>
</dbReference>
<dbReference type="Proteomes" id="UP000051647">
    <property type="component" value="Unassembled WGS sequence"/>
</dbReference>
<keyword evidence="13" id="KW-1185">Reference proteome</keyword>
<evidence type="ECO:0000256" key="1">
    <source>
        <dbReference type="ARBA" id="ARBA00004651"/>
    </source>
</evidence>
<evidence type="ECO:0000259" key="11">
    <source>
        <dbReference type="Pfam" id="PF00999"/>
    </source>
</evidence>
<protein>
    <submittedName>
        <fullName evidence="12">Na(+) H(+) antiporter</fullName>
    </submittedName>
</protein>
<dbReference type="InterPro" id="IPR018422">
    <property type="entry name" value="Cation/H_exchanger_CPA1"/>
</dbReference>
<dbReference type="PANTHER" id="PTHR10110">
    <property type="entry name" value="SODIUM/HYDROGEN EXCHANGER"/>
    <property type="match status" value="1"/>
</dbReference>
<evidence type="ECO:0000313" key="13">
    <source>
        <dbReference type="Proteomes" id="UP000051647"/>
    </source>
</evidence>
<feature type="transmembrane region" description="Helical" evidence="10">
    <location>
        <begin position="55"/>
        <end position="75"/>
    </location>
</feature>
<keyword evidence="7" id="KW-0406">Ion transport</keyword>
<dbReference type="GO" id="GO:0051453">
    <property type="term" value="P:regulation of intracellular pH"/>
    <property type="evidence" value="ECO:0007669"/>
    <property type="project" value="TreeGrafter"/>
</dbReference>
<proteinExistence type="predicted"/>
<keyword evidence="8 10" id="KW-0472">Membrane</keyword>
<evidence type="ECO:0000256" key="6">
    <source>
        <dbReference type="ARBA" id="ARBA00023053"/>
    </source>
</evidence>
<dbReference type="PATRIC" id="fig|1423815.3.peg.1749"/>
<dbReference type="Pfam" id="PF00999">
    <property type="entry name" value="Na_H_Exchanger"/>
    <property type="match status" value="1"/>
</dbReference>
<evidence type="ECO:0000256" key="3">
    <source>
        <dbReference type="ARBA" id="ARBA00022475"/>
    </source>
</evidence>
<feature type="transmembrane region" description="Helical" evidence="10">
    <location>
        <begin position="384"/>
        <end position="407"/>
    </location>
</feature>
<evidence type="ECO:0000256" key="10">
    <source>
        <dbReference type="SAM" id="Phobius"/>
    </source>
</evidence>
<evidence type="ECO:0000256" key="9">
    <source>
        <dbReference type="ARBA" id="ARBA00023201"/>
    </source>
</evidence>
<feature type="transmembrane region" description="Helical" evidence="10">
    <location>
        <begin position="182"/>
        <end position="208"/>
    </location>
</feature>
<dbReference type="eggNOG" id="COG0025">
    <property type="taxonomic scope" value="Bacteria"/>
</dbReference>
<dbReference type="EMBL" id="AZFA01000004">
    <property type="protein sequence ID" value="KRL67686.1"/>
    <property type="molecule type" value="Genomic_DNA"/>
</dbReference>
<feature type="transmembrane region" description="Helical" evidence="10">
    <location>
        <begin position="29"/>
        <end position="46"/>
    </location>
</feature>
<feature type="transmembrane region" description="Helical" evidence="10">
    <location>
        <begin position="305"/>
        <end position="329"/>
    </location>
</feature>
<evidence type="ECO:0000313" key="12">
    <source>
        <dbReference type="EMBL" id="KRL67686.1"/>
    </source>
</evidence>
<feature type="transmembrane region" description="Helical" evidence="10">
    <location>
        <begin position="272"/>
        <end position="293"/>
    </location>
</feature>
<feature type="domain" description="Cation/H+ exchanger transmembrane" evidence="11">
    <location>
        <begin position="13"/>
        <end position="407"/>
    </location>
</feature>
<dbReference type="Gene3D" id="6.10.140.1330">
    <property type="match status" value="1"/>
</dbReference>
<keyword evidence="5 10" id="KW-1133">Transmembrane helix</keyword>
<keyword evidence="6" id="KW-0915">Sodium</keyword>
<evidence type="ECO:0000256" key="8">
    <source>
        <dbReference type="ARBA" id="ARBA00023136"/>
    </source>
</evidence>
<dbReference type="OrthoDB" id="9809206at2"/>
<evidence type="ECO:0000256" key="4">
    <source>
        <dbReference type="ARBA" id="ARBA00022692"/>
    </source>
</evidence>
<keyword evidence="4 10" id="KW-0812">Transmembrane</keyword>
<feature type="transmembrane region" description="Helical" evidence="10">
    <location>
        <begin position="228"/>
        <end position="251"/>
    </location>
</feature>
<reference evidence="12 13" key="1">
    <citation type="journal article" date="2015" name="Genome Announc.">
        <title>Expanding the biotechnology potential of lactobacilli through comparative genomics of 213 strains and associated genera.</title>
        <authorList>
            <person name="Sun Z."/>
            <person name="Harris H.M."/>
            <person name="McCann A."/>
            <person name="Guo C."/>
            <person name="Argimon S."/>
            <person name="Zhang W."/>
            <person name="Yang X."/>
            <person name="Jeffery I.B."/>
            <person name="Cooney J.C."/>
            <person name="Kagawa T.F."/>
            <person name="Liu W."/>
            <person name="Song Y."/>
            <person name="Salvetti E."/>
            <person name="Wrobel A."/>
            <person name="Rasinkangas P."/>
            <person name="Parkhill J."/>
            <person name="Rea M.C."/>
            <person name="O'Sullivan O."/>
            <person name="Ritari J."/>
            <person name="Douillard F.P."/>
            <person name="Paul Ross R."/>
            <person name="Yang R."/>
            <person name="Briner A.E."/>
            <person name="Felis G.E."/>
            <person name="de Vos W.M."/>
            <person name="Barrangou R."/>
            <person name="Klaenhammer T.R."/>
            <person name="Caufield P.W."/>
            <person name="Cui Y."/>
            <person name="Zhang H."/>
            <person name="O'Toole P.W."/>
        </authorList>
    </citation>
    <scope>NUCLEOTIDE SEQUENCE [LARGE SCALE GENOMIC DNA]</scope>
    <source>
        <strain evidence="12 13">DSM 14857</strain>
    </source>
</reference>
<keyword evidence="9" id="KW-0739">Sodium transport</keyword>
<evidence type="ECO:0000256" key="2">
    <source>
        <dbReference type="ARBA" id="ARBA00022448"/>
    </source>
</evidence>
<dbReference type="PANTHER" id="PTHR10110:SF86">
    <property type="entry name" value="SODIUM_HYDROGEN EXCHANGER 7"/>
    <property type="match status" value="1"/>
</dbReference>
<feature type="transmembrane region" description="Helical" evidence="10">
    <location>
        <begin position="87"/>
        <end position="107"/>
    </location>
</feature>
<keyword evidence="2" id="KW-0813">Transport</keyword>
<organism evidence="12 13">
    <name type="scientific">Companilactobacillus versmoldensis DSM 14857 = KCTC 3814</name>
    <dbReference type="NCBI Taxonomy" id="1423815"/>
    <lineage>
        <taxon>Bacteria</taxon>
        <taxon>Bacillati</taxon>
        <taxon>Bacillota</taxon>
        <taxon>Bacilli</taxon>
        <taxon>Lactobacillales</taxon>
        <taxon>Lactobacillaceae</taxon>
        <taxon>Companilactobacillus</taxon>
    </lineage>
</organism>
<accession>A0A0R1SDL3</accession>
<comment type="caution">
    <text evidence="12">The sequence shown here is derived from an EMBL/GenBank/DDBJ whole genome shotgun (WGS) entry which is preliminary data.</text>
</comment>
<dbReference type="STRING" id="1423815.FC27_GL001711"/>
<dbReference type="GO" id="GO:0005886">
    <property type="term" value="C:plasma membrane"/>
    <property type="evidence" value="ECO:0007669"/>
    <property type="project" value="UniProtKB-SubCell"/>
</dbReference>
<keyword evidence="3" id="KW-1003">Cell membrane</keyword>
<name>A0A0R1SDL3_9LACO</name>
<gene>
    <name evidence="12" type="ORF">FC27_GL001711</name>
</gene>
<sequence>MNTVFLILLLIAATIVANAIYTRFKLFPVAFLQIAAGLILSLFPIYRHFELEPEIFMLVIISMLMFNDGQNTNIIKLARHFRTTFSLAVELAIVSILIIGAVTHLLIPSFSLALAFALGAIIVPTDPVAVSSITSKVLVPKNVMGTLENESLFNDASGIVALNLAIAAIVTGKFSIWHGIGYFLYVFFGGIIIGAILGSIIITVRLRFIRHHVDTPSVMVPYTLMTPFVVYLIAEAVGVSGILAVVVTGLLHGVQQDRLRLTSSRLQIVMTSTWQIFSSILNGIVFVLLGLSLPRVVADLHNRDTGSVVILLSVGILLYLLMTLLRFFWVQLGFARIRFENSPHKVMNNLVTALSGVHGTITLSLAFSLPLTLNGHPFTYRNDLIFIAAVVILTSLIVPTIVLPLILPAKVIKYSPVELSSAKSEMVTNAIDNLNARYETSPTLSQVINILDGQRTIEKRADRTQLTNIFDHCFTIESDTINQMLEDKQISQKNADLYMQIAKKTIYQYQQNGGQRLIWFLKFRLSPRFSHSRRARKFRQFRRQINSKDPNHQQSHSVWEKVQRAEQKPYQVIIQYLNERSHDKNDLKISREELLKQTNSVWQKVQQVEQKPYHAVIKYLNESYNDKNAQEISIVRRAYDERHRRLNNQQNDGEQQNELLIEAFQYEYTFIQTQASANKYNSALSNALYEQISTDQLVYVQSVGTE</sequence>
<evidence type="ECO:0000256" key="5">
    <source>
        <dbReference type="ARBA" id="ARBA00022989"/>
    </source>
</evidence>
<dbReference type="GO" id="GO:0015385">
    <property type="term" value="F:sodium:proton antiporter activity"/>
    <property type="evidence" value="ECO:0007669"/>
    <property type="project" value="InterPro"/>
</dbReference>
<dbReference type="GO" id="GO:0015386">
    <property type="term" value="F:potassium:proton antiporter activity"/>
    <property type="evidence" value="ECO:0007669"/>
    <property type="project" value="TreeGrafter"/>
</dbReference>
<dbReference type="GO" id="GO:0098719">
    <property type="term" value="P:sodium ion import across plasma membrane"/>
    <property type="evidence" value="ECO:0007669"/>
    <property type="project" value="TreeGrafter"/>
</dbReference>
<feature type="transmembrane region" description="Helical" evidence="10">
    <location>
        <begin position="153"/>
        <end position="170"/>
    </location>
</feature>
<feature type="transmembrane region" description="Helical" evidence="10">
    <location>
        <begin position="350"/>
        <end position="372"/>
    </location>
</feature>
<comment type="subcellular location">
    <subcellularLocation>
        <location evidence="1">Cell membrane</location>
        <topology evidence="1">Multi-pass membrane protein</topology>
    </subcellularLocation>
</comment>
<dbReference type="InterPro" id="IPR006153">
    <property type="entry name" value="Cation/H_exchanger_TM"/>
</dbReference>
<evidence type="ECO:0000256" key="7">
    <source>
        <dbReference type="ARBA" id="ARBA00023065"/>
    </source>
</evidence>
<dbReference type="AlphaFoldDB" id="A0A0R1SDL3"/>